<dbReference type="Proteomes" id="UP000009222">
    <property type="component" value="Chromosome"/>
</dbReference>
<dbReference type="InterPro" id="IPR009091">
    <property type="entry name" value="RCC1/BLIP-II"/>
</dbReference>
<evidence type="ECO:0000256" key="1">
    <source>
        <dbReference type="ARBA" id="ARBA00022737"/>
    </source>
</evidence>
<dbReference type="PRINTS" id="PR00633">
    <property type="entry name" value="RCCNDNSATION"/>
</dbReference>
<dbReference type="Gene3D" id="2.130.10.30">
    <property type="entry name" value="Regulator of chromosome condensation 1/beta-lactamase-inhibitor protein II"/>
    <property type="match status" value="2"/>
</dbReference>
<gene>
    <name evidence="3" type="ordered locus">TREAZ_2091</name>
</gene>
<keyword evidence="4" id="KW-1185">Reference proteome</keyword>
<dbReference type="Pfam" id="PF25390">
    <property type="entry name" value="WD40_RLD"/>
    <property type="match status" value="1"/>
</dbReference>
<sequence length="403" mass="43061">MAGCKSSARAKDDPSRMVRDLNAGVANVFLLTEDGNLWSAGYNRSAQADVNAPADSQAHFGIVQILDESGAAFQGVKSIAAGEGHTLILKDDGSLWASGESLYGELGLGGDGTGKLASFTQLKTQGTSGDAIADVQYIAAGNNNSFYIKNDGTLWAAGYNYYGELGLGDKENKTSFTQVSSAGNNVKTVSAGARHTVILKTDGTVWVTGYNFNGQLGLNNTVDANTFTQVQDMNASSAAAGNYHTTVLKSDGTVWTTGENYYGQLGWDDLEDRKQFTQVQDDKGAIINDAKEIAARGDLTLIRRDKDALLIAGTYTTEPEPRDESKLPPYTAEKVVKPTFAPLVPEQAAASAFKDIKKIILGYQSIYIVTSDSHLWAAGSNRYGQLNLGYDTSLSVVLRQVFP</sequence>
<dbReference type="PANTHER" id="PTHR22870">
    <property type="entry name" value="REGULATOR OF CHROMOSOME CONDENSATION"/>
    <property type="match status" value="1"/>
</dbReference>
<protein>
    <submittedName>
        <fullName evidence="3">Regulator of chromosome condensation, RCC1</fullName>
    </submittedName>
</protein>
<evidence type="ECO:0000313" key="3">
    <source>
        <dbReference type="EMBL" id="AEF82163.1"/>
    </source>
</evidence>
<dbReference type="PROSITE" id="PS50012">
    <property type="entry name" value="RCC1_3"/>
    <property type="match status" value="3"/>
</dbReference>
<reference evidence="4" key="1">
    <citation type="submission" date="2009-12" db="EMBL/GenBank/DDBJ databases">
        <title>Complete sequence of Treponema azotonutricium strain ZAS-9.</title>
        <authorList>
            <person name="Tetu S.G."/>
            <person name="Matson E."/>
            <person name="Ren Q."/>
            <person name="Seshadri R."/>
            <person name="Elbourne L."/>
            <person name="Hassan K.A."/>
            <person name="Durkin A."/>
            <person name="Radune D."/>
            <person name="Mohamoud Y."/>
            <person name="Shay R."/>
            <person name="Jin S."/>
            <person name="Zhang X."/>
            <person name="Lucey K."/>
            <person name="Ballor N.R."/>
            <person name="Ottesen E."/>
            <person name="Rosenthal R."/>
            <person name="Allen A."/>
            <person name="Leadbetter J.R."/>
            <person name="Paulsen I.T."/>
        </authorList>
    </citation>
    <scope>NUCLEOTIDE SEQUENCE [LARGE SCALE GENOMIC DNA]</scope>
    <source>
        <strain evidence="4">ATCC BAA-888 / DSM 13862 / ZAS-9</strain>
    </source>
</reference>
<reference evidence="3 4" key="2">
    <citation type="journal article" date="2011" name="ISME J.">
        <title>RNA-seq reveals cooperative metabolic interactions between two termite-gut spirochete species in co-culture.</title>
        <authorList>
            <person name="Rosenthal A.Z."/>
            <person name="Matson E.G."/>
            <person name="Eldar A."/>
            <person name="Leadbetter J.R."/>
        </authorList>
    </citation>
    <scope>NUCLEOTIDE SEQUENCE [LARGE SCALE GENOMIC DNA]</scope>
    <source>
        <strain evidence="4">ATCC BAA-888 / DSM 13862 / ZAS-9</strain>
    </source>
</reference>
<dbReference type="KEGG" id="taz:TREAZ_2091"/>
<dbReference type="AlphaFoldDB" id="F5Y9H0"/>
<organism evidence="3 4">
    <name type="scientific">Leadbettera azotonutricia (strain ATCC BAA-888 / DSM 13862 / ZAS-9)</name>
    <name type="common">Treponema azotonutricium</name>
    <dbReference type="NCBI Taxonomy" id="545695"/>
    <lineage>
        <taxon>Bacteria</taxon>
        <taxon>Pseudomonadati</taxon>
        <taxon>Spirochaetota</taxon>
        <taxon>Spirochaetia</taxon>
        <taxon>Spirochaetales</taxon>
        <taxon>Breznakiellaceae</taxon>
        <taxon>Leadbettera</taxon>
    </lineage>
</organism>
<name>F5Y9H0_LEAAZ</name>
<dbReference type="InterPro" id="IPR051210">
    <property type="entry name" value="Ub_ligase/GEF_domain"/>
</dbReference>
<evidence type="ECO:0000259" key="2">
    <source>
        <dbReference type="Pfam" id="PF25390"/>
    </source>
</evidence>
<accession>F5Y9H0</accession>
<dbReference type="EMBL" id="CP001841">
    <property type="protein sequence ID" value="AEF82163.1"/>
    <property type="molecule type" value="Genomic_DNA"/>
</dbReference>
<proteinExistence type="predicted"/>
<keyword evidence="1" id="KW-0677">Repeat</keyword>
<dbReference type="SUPFAM" id="SSF50985">
    <property type="entry name" value="RCC1/BLIP-II"/>
    <property type="match status" value="2"/>
</dbReference>
<dbReference type="InterPro" id="IPR058923">
    <property type="entry name" value="RCC1-like_dom"/>
</dbReference>
<dbReference type="PANTHER" id="PTHR22870:SF408">
    <property type="entry name" value="OS09G0560450 PROTEIN"/>
    <property type="match status" value="1"/>
</dbReference>
<evidence type="ECO:0000313" key="4">
    <source>
        <dbReference type="Proteomes" id="UP000009222"/>
    </source>
</evidence>
<dbReference type="InParanoid" id="F5Y9H0"/>
<dbReference type="eggNOG" id="COG5184">
    <property type="taxonomic scope" value="Bacteria"/>
</dbReference>
<dbReference type="InterPro" id="IPR000408">
    <property type="entry name" value="Reg_chr_condens"/>
</dbReference>
<dbReference type="STRING" id="545695.TREAZ_2091"/>
<feature type="domain" description="RCC1-like" evidence="2">
    <location>
        <begin position="13"/>
        <end position="300"/>
    </location>
</feature>
<dbReference type="HOGENOM" id="CLU_683224_0_0_12"/>